<dbReference type="PROSITE" id="PS50889">
    <property type="entry name" value="S4"/>
    <property type="match status" value="1"/>
</dbReference>
<dbReference type="EMBL" id="CP036268">
    <property type="protein sequence ID" value="QDT38671.1"/>
    <property type="molecule type" value="Genomic_DNA"/>
</dbReference>
<dbReference type="SUPFAM" id="SSF55120">
    <property type="entry name" value="Pseudouridine synthase"/>
    <property type="match status" value="1"/>
</dbReference>
<comment type="catalytic activity">
    <reaction evidence="5">
        <text>a uridine in RNA = a pseudouridine in RNA</text>
        <dbReference type="Rhea" id="RHEA:48348"/>
        <dbReference type="Rhea" id="RHEA-COMP:12068"/>
        <dbReference type="Rhea" id="RHEA-COMP:12069"/>
        <dbReference type="ChEBI" id="CHEBI:65314"/>
        <dbReference type="ChEBI" id="CHEBI:65315"/>
    </reaction>
</comment>
<evidence type="ECO:0000256" key="1">
    <source>
        <dbReference type="ARBA" id="ARBA00010876"/>
    </source>
</evidence>
<dbReference type="KEGG" id="svp:Pan189_30670"/>
<sequence>MSEPIVPPQSPGSDTAGAEPRHHHRVEDADAGSRVDHFLASRYPDLSRSLLQKSIRDSNVRLNGEKTKPGHRLRSGDQIDLALPEPPAATIPAEPLPLSILHEDDSLVVLDKAAGVIVHPGRGNPSGTLAAGLQYHFDRLSDAGGVHRPGIVHRLDRDTTGVLVVAKDNQTHHRLSRQFERREVSKEYWAIVRGSVAFDSDWIETHIRVHSAQREKMQVSGPGGDAREAATFYEVIERFAGYTLMRLRPKSGRTHQLRVHMQHLGHPIVADKVYGGGGTVKRSEFHLEPAHAPVIKRQCLHARRLEFSHPVSEERVAFEAELPPDFMELLSLLRAGETGAEQ</sequence>
<dbReference type="PANTHER" id="PTHR21600">
    <property type="entry name" value="MITOCHONDRIAL RNA PSEUDOURIDINE SYNTHASE"/>
    <property type="match status" value="1"/>
</dbReference>
<evidence type="ECO:0000256" key="5">
    <source>
        <dbReference type="RuleBase" id="RU362028"/>
    </source>
</evidence>
<keyword evidence="4" id="KW-0694">RNA-binding</keyword>
<organism evidence="8 9">
    <name type="scientific">Stratiformator vulcanicus</name>
    <dbReference type="NCBI Taxonomy" id="2527980"/>
    <lineage>
        <taxon>Bacteria</taxon>
        <taxon>Pseudomonadati</taxon>
        <taxon>Planctomycetota</taxon>
        <taxon>Planctomycetia</taxon>
        <taxon>Planctomycetales</taxon>
        <taxon>Planctomycetaceae</taxon>
        <taxon>Stratiformator</taxon>
    </lineage>
</organism>
<proteinExistence type="inferred from homology"/>
<dbReference type="Gene3D" id="3.10.290.10">
    <property type="entry name" value="RNA-binding S4 domain"/>
    <property type="match status" value="1"/>
</dbReference>
<dbReference type="GO" id="GO:0120159">
    <property type="term" value="F:rRNA pseudouridine synthase activity"/>
    <property type="evidence" value="ECO:0007669"/>
    <property type="project" value="UniProtKB-ARBA"/>
</dbReference>
<dbReference type="PROSITE" id="PS01129">
    <property type="entry name" value="PSI_RLU"/>
    <property type="match status" value="1"/>
</dbReference>
<dbReference type="RefSeq" id="WP_145364756.1">
    <property type="nucleotide sequence ID" value="NZ_CP036268.1"/>
</dbReference>
<name>A0A517R479_9PLAN</name>
<evidence type="ECO:0000256" key="3">
    <source>
        <dbReference type="PIRSR" id="PIRSR606225-1"/>
    </source>
</evidence>
<dbReference type="SUPFAM" id="SSF55174">
    <property type="entry name" value="Alpha-L RNA-binding motif"/>
    <property type="match status" value="1"/>
</dbReference>
<dbReference type="SMART" id="SM00363">
    <property type="entry name" value="S4"/>
    <property type="match status" value="1"/>
</dbReference>
<dbReference type="CDD" id="cd00165">
    <property type="entry name" value="S4"/>
    <property type="match status" value="1"/>
</dbReference>
<evidence type="ECO:0000256" key="6">
    <source>
        <dbReference type="SAM" id="MobiDB-lite"/>
    </source>
</evidence>
<protein>
    <recommendedName>
        <fullName evidence="5">Pseudouridine synthase</fullName>
        <ecNumber evidence="5">5.4.99.-</ecNumber>
    </recommendedName>
</protein>
<dbReference type="Pfam" id="PF00849">
    <property type="entry name" value="PseudoU_synth_2"/>
    <property type="match status" value="1"/>
</dbReference>
<dbReference type="Gene3D" id="3.30.2350.10">
    <property type="entry name" value="Pseudouridine synthase"/>
    <property type="match status" value="1"/>
</dbReference>
<dbReference type="InterPro" id="IPR036986">
    <property type="entry name" value="S4_RNA-bd_sf"/>
</dbReference>
<keyword evidence="9" id="KW-1185">Reference proteome</keyword>
<dbReference type="PANTHER" id="PTHR21600:SF44">
    <property type="entry name" value="RIBOSOMAL LARGE SUBUNIT PSEUDOURIDINE SYNTHASE D"/>
    <property type="match status" value="1"/>
</dbReference>
<dbReference type="NCBIfam" id="TIGR00005">
    <property type="entry name" value="rluA_subfam"/>
    <property type="match status" value="1"/>
</dbReference>
<dbReference type="OrthoDB" id="9784108at2"/>
<feature type="region of interest" description="Disordered" evidence="6">
    <location>
        <begin position="1"/>
        <end position="33"/>
    </location>
</feature>
<reference evidence="8 9" key="1">
    <citation type="submission" date="2019-02" db="EMBL/GenBank/DDBJ databases">
        <title>Deep-cultivation of Planctomycetes and their phenomic and genomic characterization uncovers novel biology.</title>
        <authorList>
            <person name="Wiegand S."/>
            <person name="Jogler M."/>
            <person name="Boedeker C."/>
            <person name="Pinto D."/>
            <person name="Vollmers J."/>
            <person name="Rivas-Marin E."/>
            <person name="Kohn T."/>
            <person name="Peeters S.H."/>
            <person name="Heuer A."/>
            <person name="Rast P."/>
            <person name="Oberbeckmann S."/>
            <person name="Bunk B."/>
            <person name="Jeske O."/>
            <person name="Meyerdierks A."/>
            <person name="Storesund J.E."/>
            <person name="Kallscheuer N."/>
            <person name="Luecker S."/>
            <person name="Lage O.M."/>
            <person name="Pohl T."/>
            <person name="Merkel B.J."/>
            <person name="Hornburger P."/>
            <person name="Mueller R.-W."/>
            <person name="Bruemmer F."/>
            <person name="Labrenz M."/>
            <person name="Spormann A.M."/>
            <person name="Op den Camp H."/>
            <person name="Overmann J."/>
            <person name="Amann R."/>
            <person name="Jetten M.S.M."/>
            <person name="Mascher T."/>
            <person name="Medema M.H."/>
            <person name="Devos D.P."/>
            <person name="Kaster A.-K."/>
            <person name="Ovreas L."/>
            <person name="Rohde M."/>
            <person name="Galperin M.Y."/>
            <person name="Jogler C."/>
        </authorList>
    </citation>
    <scope>NUCLEOTIDE SEQUENCE [LARGE SCALE GENOMIC DNA]</scope>
    <source>
        <strain evidence="8 9">Pan189</strain>
    </source>
</reference>
<evidence type="ECO:0000256" key="2">
    <source>
        <dbReference type="ARBA" id="ARBA00023235"/>
    </source>
</evidence>
<dbReference type="AlphaFoldDB" id="A0A517R479"/>
<dbReference type="InterPro" id="IPR050188">
    <property type="entry name" value="RluA_PseudoU_synthase"/>
</dbReference>
<dbReference type="CDD" id="cd02869">
    <property type="entry name" value="PseudoU_synth_RluA_like"/>
    <property type="match status" value="1"/>
</dbReference>
<dbReference type="InterPro" id="IPR006224">
    <property type="entry name" value="PsdUridine_synth_RluA-like_CS"/>
</dbReference>
<evidence type="ECO:0000256" key="4">
    <source>
        <dbReference type="PROSITE-ProRule" id="PRU00182"/>
    </source>
</evidence>
<dbReference type="EC" id="5.4.99.-" evidence="5"/>
<gene>
    <name evidence="8" type="ORF">Pan189_30670</name>
</gene>
<evidence type="ECO:0000259" key="7">
    <source>
        <dbReference type="SMART" id="SM00363"/>
    </source>
</evidence>
<evidence type="ECO:0000313" key="8">
    <source>
        <dbReference type="EMBL" id="QDT38671.1"/>
    </source>
</evidence>
<feature type="active site" evidence="3">
    <location>
        <position position="156"/>
    </location>
</feature>
<feature type="domain" description="RNA-binding S4" evidence="7">
    <location>
        <begin position="33"/>
        <end position="92"/>
    </location>
</feature>
<dbReference type="InterPro" id="IPR006225">
    <property type="entry name" value="PsdUridine_synth_RluC/D"/>
</dbReference>
<dbReference type="Proteomes" id="UP000317318">
    <property type="component" value="Chromosome"/>
</dbReference>
<dbReference type="InterPro" id="IPR002942">
    <property type="entry name" value="S4_RNA-bd"/>
</dbReference>
<dbReference type="GO" id="GO:0000455">
    <property type="term" value="P:enzyme-directed rRNA pseudouridine synthesis"/>
    <property type="evidence" value="ECO:0007669"/>
    <property type="project" value="UniProtKB-ARBA"/>
</dbReference>
<dbReference type="Pfam" id="PF01479">
    <property type="entry name" value="S4"/>
    <property type="match status" value="1"/>
</dbReference>
<comment type="similarity">
    <text evidence="1 5">Belongs to the pseudouridine synthase RluA family.</text>
</comment>
<keyword evidence="2 5" id="KW-0413">Isomerase</keyword>
<dbReference type="GO" id="GO:0003723">
    <property type="term" value="F:RNA binding"/>
    <property type="evidence" value="ECO:0007669"/>
    <property type="project" value="UniProtKB-KW"/>
</dbReference>
<dbReference type="InterPro" id="IPR020103">
    <property type="entry name" value="PsdUridine_synth_cat_dom_sf"/>
</dbReference>
<evidence type="ECO:0000313" key="9">
    <source>
        <dbReference type="Proteomes" id="UP000317318"/>
    </source>
</evidence>
<dbReference type="InterPro" id="IPR006145">
    <property type="entry name" value="PsdUridine_synth_RsuA/RluA"/>
</dbReference>
<comment type="function">
    <text evidence="5">Responsible for synthesis of pseudouridine from uracil.</text>
</comment>
<feature type="compositionally biased region" description="Pro residues" evidence="6">
    <location>
        <begin position="1"/>
        <end position="10"/>
    </location>
</feature>
<accession>A0A517R479</accession>